<evidence type="ECO:0000313" key="1">
    <source>
        <dbReference type="EMBL" id="SJM37846.1"/>
    </source>
</evidence>
<evidence type="ECO:0008006" key="3">
    <source>
        <dbReference type="Google" id="ProtNLM"/>
    </source>
</evidence>
<dbReference type="Proteomes" id="UP000188169">
    <property type="component" value="Unassembled WGS sequence"/>
</dbReference>
<dbReference type="AlphaFoldDB" id="A0A1R4EH75"/>
<dbReference type="EMBL" id="FUGD01000107">
    <property type="protein sequence ID" value="SJM37846.1"/>
    <property type="molecule type" value="Genomic_DNA"/>
</dbReference>
<dbReference type="STRING" id="1945520.A1019T_01831"/>
<protein>
    <recommendedName>
        <fullName evidence="3">RecT family protein</fullName>
    </recommendedName>
</protein>
<accession>A0A1R4EH75</accession>
<proteinExistence type="predicted"/>
<name>A0A1R4EH75_9GAMM</name>
<organism evidence="1 2">
    <name type="scientific">Psychrobacter pasteurii</name>
    <dbReference type="NCBI Taxonomy" id="1945520"/>
    <lineage>
        <taxon>Bacteria</taxon>
        <taxon>Pseudomonadati</taxon>
        <taxon>Pseudomonadota</taxon>
        <taxon>Gammaproteobacteria</taxon>
        <taxon>Moraxellales</taxon>
        <taxon>Moraxellaceae</taxon>
        <taxon>Psychrobacter</taxon>
    </lineage>
</organism>
<keyword evidence="2" id="KW-1185">Reference proteome</keyword>
<reference evidence="2" key="1">
    <citation type="submission" date="2017-02" db="EMBL/GenBank/DDBJ databases">
        <authorList>
            <person name="Mornico D."/>
        </authorList>
    </citation>
    <scope>NUCLEOTIDE SEQUENCE [LARGE SCALE GENOMIC DNA]</scope>
</reference>
<dbReference type="RefSeq" id="WP_077449224.1">
    <property type="nucleotide sequence ID" value="NZ_FUGD01000107.1"/>
</dbReference>
<gene>
    <name evidence="1" type="ORF">A1019T_01831</name>
</gene>
<evidence type="ECO:0000313" key="2">
    <source>
        <dbReference type="Proteomes" id="UP000188169"/>
    </source>
</evidence>
<sequence>MNNLPQQTQSSGFINPQNYQEAWQFSEMLAASEMVPKNFKGKPADILIAMQMGSEIGLKPLQSLQNIAVVNGRPTIWGDAVVAICQSSGMLEDITEEVTDEYATVTVKRIGQEPHSVTFSMQDAKKAGLAGKQGPWTQYPKRMMKNRARAYALRDKFADVLSGFGITEEEKDRAIDVTPAKPVKTKNAGASALLERVKAKAATVEAPAIEYFDTTQLINFIGQAENLEQINGIGKEIKELTENSSITLKDDDLAELRQAWKDKKLELEYANLMNNIKSCQSLDDVERMRGVIEDKSGDFAQPDLQLLSDTLDMIAEEIGAEG</sequence>
<dbReference type="OrthoDB" id="8909920at2"/>